<name>A0A8H7D318_9AGAR</name>
<dbReference type="OrthoDB" id="2935144at2759"/>
<reference evidence="1" key="1">
    <citation type="submission" date="2020-05" db="EMBL/GenBank/DDBJ databases">
        <title>Mycena genomes resolve the evolution of fungal bioluminescence.</title>
        <authorList>
            <person name="Tsai I.J."/>
        </authorList>
    </citation>
    <scope>NUCLEOTIDE SEQUENCE</scope>
    <source>
        <strain evidence="1">CCC161011</strain>
    </source>
</reference>
<organism evidence="1 2">
    <name type="scientific">Mycena venus</name>
    <dbReference type="NCBI Taxonomy" id="2733690"/>
    <lineage>
        <taxon>Eukaryota</taxon>
        <taxon>Fungi</taxon>
        <taxon>Dikarya</taxon>
        <taxon>Basidiomycota</taxon>
        <taxon>Agaricomycotina</taxon>
        <taxon>Agaricomycetes</taxon>
        <taxon>Agaricomycetidae</taxon>
        <taxon>Agaricales</taxon>
        <taxon>Marasmiineae</taxon>
        <taxon>Mycenaceae</taxon>
        <taxon>Mycena</taxon>
    </lineage>
</organism>
<dbReference type="EMBL" id="JACAZI010000005">
    <property type="protein sequence ID" value="KAF7359680.1"/>
    <property type="molecule type" value="Genomic_DNA"/>
</dbReference>
<dbReference type="Proteomes" id="UP000620124">
    <property type="component" value="Unassembled WGS sequence"/>
</dbReference>
<evidence type="ECO:0000313" key="2">
    <source>
        <dbReference type="Proteomes" id="UP000620124"/>
    </source>
</evidence>
<gene>
    <name evidence="1" type="ORF">MVEN_00692300</name>
</gene>
<proteinExistence type="predicted"/>
<sequence>MSSSTRKDHFHVMVMHKIPPHLSKNEFETKLEALIDNALQLPLVQKNLFKVEMIFQTDLSDDHVKVFAFPPKEEVVLVEVQCETAENLLELMQDAEVQKLVENGREFGLHSNSYGFSADVIAKLDNPSPEDAVHMIFVYNVPPHISTAQHDQKFEDYRNNYAAIPAVRKNFVRLEHWKHNTMLDEHFRTFGYSAAGPTFIHHAQLANWDNAMKVVNDPETKQFVLNAGNAGKDFDLKKHSYVFTGRVVTKLDKSV</sequence>
<keyword evidence="2" id="KW-1185">Reference proteome</keyword>
<comment type="caution">
    <text evidence="1">The sequence shown here is derived from an EMBL/GenBank/DDBJ whole genome shotgun (WGS) entry which is preliminary data.</text>
</comment>
<dbReference type="AlphaFoldDB" id="A0A8H7D318"/>
<protein>
    <submittedName>
        <fullName evidence="1">Uncharacterized protein</fullName>
    </submittedName>
</protein>
<evidence type="ECO:0000313" key="1">
    <source>
        <dbReference type="EMBL" id="KAF7359680.1"/>
    </source>
</evidence>
<accession>A0A8H7D318</accession>